<gene>
    <name evidence="2" type="ORF">HINF_LOCUS33509</name>
    <name evidence="3" type="ORF">HINF_LOCUS54542</name>
</gene>
<evidence type="ECO:0000313" key="3">
    <source>
        <dbReference type="EMBL" id="CAL6070525.1"/>
    </source>
</evidence>
<feature type="transmembrane region" description="Helical" evidence="1">
    <location>
        <begin position="74"/>
        <end position="96"/>
    </location>
</feature>
<feature type="transmembrane region" description="Helical" evidence="1">
    <location>
        <begin position="12"/>
        <end position="34"/>
    </location>
</feature>
<keyword evidence="1" id="KW-0812">Transmembrane</keyword>
<dbReference type="Proteomes" id="UP001642409">
    <property type="component" value="Unassembled WGS sequence"/>
</dbReference>
<dbReference type="EMBL" id="CATOUU010000754">
    <property type="protein sequence ID" value="CAI9945864.1"/>
    <property type="molecule type" value="Genomic_DNA"/>
</dbReference>
<keyword evidence="4" id="KW-1185">Reference proteome</keyword>
<keyword evidence="1" id="KW-1133">Transmembrane helix</keyword>
<protein>
    <submittedName>
        <fullName evidence="3">Hypothetical_protein</fullName>
    </submittedName>
</protein>
<reference evidence="2" key="1">
    <citation type="submission" date="2023-06" db="EMBL/GenBank/DDBJ databases">
        <authorList>
            <person name="Kurt Z."/>
        </authorList>
    </citation>
    <scope>NUCLEOTIDE SEQUENCE</scope>
</reference>
<evidence type="ECO:0000313" key="4">
    <source>
        <dbReference type="Proteomes" id="UP001642409"/>
    </source>
</evidence>
<feature type="transmembrane region" description="Helical" evidence="1">
    <location>
        <begin position="102"/>
        <end position="121"/>
    </location>
</feature>
<evidence type="ECO:0000313" key="2">
    <source>
        <dbReference type="EMBL" id="CAI9945864.1"/>
    </source>
</evidence>
<sequence>MVNKIMNLVLNIITVVILGLLVLSSLIVMFTYTYAISVDYYFKVLFLIICCVFQALSPWVKLAQVQFQFMTSPFWRAGFIFMLGMFQFPSFDSLYWEYGSFVFQNVCAIAVMVLGITYLVVDIVDYQTKESTQEVQYNVGSQLE</sequence>
<dbReference type="AlphaFoldDB" id="A0AA86U8X3"/>
<accession>A0AA86U8X3</accession>
<keyword evidence="1" id="KW-0472">Membrane</keyword>
<evidence type="ECO:0000256" key="1">
    <source>
        <dbReference type="SAM" id="Phobius"/>
    </source>
</evidence>
<dbReference type="EMBL" id="CAXDID020000284">
    <property type="protein sequence ID" value="CAL6070525.1"/>
    <property type="molecule type" value="Genomic_DNA"/>
</dbReference>
<feature type="transmembrane region" description="Helical" evidence="1">
    <location>
        <begin position="40"/>
        <end position="62"/>
    </location>
</feature>
<proteinExistence type="predicted"/>
<organism evidence="2">
    <name type="scientific">Hexamita inflata</name>
    <dbReference type="NCBI Taxonomy" id="28002"/>
    <lineage>
        <taxon>Eukaryota</taxon>
        <taxon>Metamonada</taxon>
        <taxon>Diplomonadida</taxon>
        <taxon>Hexamitidae</taxon>
        <taxon>Hexamitinae</taxon>
        <taxon>Hexamita</taxon>
    </lineage>
</organism>
<reference evidence="3 4" key="2">
    <citation type="submission" date="2024-07" db="EMBL/GenBank/DDBJ databases">
        <authorList>
            <person name="Akdeniz Z."/>
        </authorList>
    </citation>
    <scope>NUCLEOTIDE SEQUENCE [LARGE SCALE GENOMIC DNA]</scope>
</reference>
<name>A0AA86U8X3_9EUKA</name>
<comment type="caution">
    <text evidence="2">The sequence shown here is derived from an EMBL/GenBank/DDBJ whole genome shotgun (WGS) entry which is preliminary data.</text>
</comment>